<dbReference type="OrthoDB" id="1150854at2"/>
<dbReference type="EMBL" id="FNRF01000002">
    <property type="protein sequence ID" value="SEA33367.1"/>
    <property type="molecule type" value="Genomic_DNA"/>
</dbReference>
<feature type="signal peptide" evidence="1">
    <location>
        <begin position="1"/>
        <end position="18"/>
    </location>
</feature>
<feature type="chain" id="PRO_5010281798" evidence="1">
    <location>
        <begin position="19"/>
        <end position="505"/>
    </location>
</feature>
<evidence type="ECO:0000313" key="4">
    <source>
        <dbReference type="Proteomes" id="UP000182257"/>
    </source>
</evidence>
<evidence type="ECO:0000259" key="2">
    <source>
        <dbReference type="Pfam" id="PF13004"/>
    </source>
</evidence>
<dbReference type="InterPro" id="IPR025396">
    <property type="entry name" value="DUF4302"/>
</dbReference>
<reference evidence="3 4" key="1">
    <citation type="submission" date="2016-10" db="EMBL/GenBank/DDBJ databases">
        <authorList>
            <person name="de Groot N.N."/>
        </authorList>
    </citation>
    <scope>NUCLEOTIDE SEQUENCE [LARGE SCALE GENOMIC DNA]</scope>
    <source>
        <strain evidence="3 4">D31d</strain>
    </source>
</reference>
<dbReference type="PROSITE" id="PS51257">
    <property type="entry name" value="PROKAR_LIPOPROTEIN"/>
    <property type="match status" value="1"/>
</dbReference>
<protein>
    <submittedName>
        <fullName evidence="3">Putative binding domain-containing protein, N-terminal</fullName>
    </submittedName>
</protein>
<keyword evidence="1" id="KW-0732">Signal</keyword>
<dbReference type="InterPro" id="IPR024361">
    <property type="entry name" value="BACON"/>
</dbReference>
<evidence type="ECO:0000256" key="1">
    <source>
        <dbReference type="SAM" id="SignalP"/>
    </source>
</evidence>
<organism evidence="3 4">
    <name type="scientific">Xylanibacter ruminicola</name>
    <name type="common">Prevotella ruminicola</name>
    <dbReference type="NCBI Taxonomy" id="839"/>
    <lineage>
        <taxon>Bacteria</taxon>
        <taxon>Pseudomonadati</taxon>
        <taxon>Bacteroidota</taxon>
        <taxon>Bacteroidia</taxon>
        <taxon>Bacteroidales</taxon>
        <taxon>Prevotellaceae</taxon>
        <taxon>Xylanibacter</taxon>
    </lineage>
</organism>
<gene>
    <name evidence="3" type="ORF">SAMN05216462_1146</name>
</gene>
<dbReference type="Pfam" id="PF13004">
    <property type="entry name" value="BACON"/>
    <property type="match status" value="1"/>
</dbReference>
<sequence length="505" mass="55355">MKNKILAYLLLMMPALLATSCLKDQDNLFEKSASLRVSEYLSNTKRVLTSSEHGWALDFFPDRKQSYGGYSYTLKFTDQTVEVCSEISNDLTYTETSTYSLDNEDGPVIAFDTYNNIFHFFSTPSSGSGAGGYEAYDGDFIFIIMDISDDENTITLKGVRSGNILYMHRISESIVDYQLRLNNFVNNLVFDLATAEIDGQKYVVNILADDRMIVIGKPGSGEEDIEVPFCFDSDGISLYKPVTIGEKEVRVFKYDEPNGAFVSQEDNSVVFYGQLSPSIVINNIGDKITSGNAAAELKYTFNLADRFTYTPTADWINVKAEGNSLTISLAANTTGTPRSGAIEVAGNGEKAMISVTQIEVADLLGNYTVNGLDSDNQAVADPATITTNGAFYTLTIHYGSYPQTVKMLWNADEGRFEIPSAQATGTIGQYSIWLTFLNAASGTWTAANTGYTAYLVPTIASDGKVNLLLGGSYGTYNIDCLGFGTTLSGTDYFYDYYADPVFIKK</sequence>
<dbReference type="CDD" id="cd14948">
    <property type="entry name" value="BACON"/>
    <property type="match status" value="1"/>
</dbReference>
<dbReference type="InterPro" id="IPR013783">
    <property type="entry name" value="Ig-like_fold"/>
</dbReference>
<evidence type="ECO:0000313" key="3">
    <source>
        <dbReference type="EMBL" id="SEA33367.1"/>
    </source>
</evidence>
<feature type="domain" description="BACON" evidence="2">
    <location>
        <begin position="310"/>
        <end position="357"/>
    </location>
</feature>
<dbReference type="Proteomes" id="UP000182257">
    <property type="component" value="Unassembled WGS sequence"/>
</dbReference>
<proteinExistence type="predicted"/>
<dbReference type="Pfam" id="PF14135">
    <property type="entry name" value="DUF4302"/>
    <property type="match status" value="1"/>
</dbReference>
<dbReference type="RefSeq" id="WP_081352885.1">
    <property type="nucleotide sequence ID" value="NZ_FNRF01000002.1"/>
</dbReference>
<name>A0A1H4ABS9_XYLRU</name>
<accession>A0A1H4ABS9</accession>
<dbReference type="Gene3D" id="2.60.40.10">
    <property type="entry name" value="Immunoglobulins"/>
    <property type="match status" value="1"/>
</dbReference>
<dbReference type="AlphaFoldDB" id="A0A1H4ABS9"/>